<dbReference type="InterPro" id="IPR007791">
    <property type="entry name" value="DjlA_N"/>
</dbReference>
<organism evidence="2 3">
    <name type="scientific">Myxacorys almedinensis A</name>
    <dbReference type="NCBI Taxonomy" id="2690445"/>
    <lineage>
        <taxon>Bacteria</taxon>
        <taxon>Bacillati</taxon>
        <taxon>Cyanobacteriota</taxon>
        <taxon>Cyanophyceae</taxon>
        <taxon>Leptolyngbyales</taxon>
        <taxon>Leptolyngbyaceae</taxon>
        <taxon>Myxacorys</taxon>
        <taxon>Myxacorys almedinensis</taxon>
    </lineage>
</organism>
<sequence>MTNDSMTNDFKALVKILIGAAWLDGKIQPEERHYLHRVAQEKGVADDPEIQPLLHELRSVTPDECYQWVQAYLGDHPTSEACQSLIEVISGLVYSDGAIADEEAKLLTRLQLVDAQSDALNSMHARILAAIRKLYQRGASQIS</sequence>
<dbReference type="Gene3D" id="1.10.3680.10">
    <property type="entry name" value="TerB-like"/>
    <property type="match status" value="1"/>
</dbReference>
<evidence type="ECO:0000313" key="2">
    <source>
        <dbReference type="EMBL" id="NDJ18712.1"/>
    </source>
</evidence>
<comment type="caution">
    <text evidence="2">The sequence shown here is derived from an EMBL/GenBank/DDBJ whole genome shotgun (WGS) entry which is preliminary data.</text>
</comment>
<dbReference type="RefSeq" id="WP_162424241.1">
    <property type="nucleotide sequence ID" value="NZ_WVIE01000019.1"/>
</dbReference>
<dbReference type="SUPFAM" id="SSF158682">
    <property type="entry name" value="TerB-like"/>
    <property type="match status" value="1"/>
</dbReference>
<dbReference type="CDD" id="cd07177">
    <property type="entry name" value="terB_like"/>
    <property type="match status" value="1"/>
</dbReference>
<evidence type="ECO:0000313" key="3">
    <source>
        <dbReference type="Proteomes" id="UP000646053"/>
    </source>
</evidence>
<protein>
    <submittedName>
        <fullName evidence="2">TerB family tellurite resistance protein</fullName>
    </submittedName>
</protein>
<dbReference type="Proteomes" id="UP000646053">
    <property type="component" value="Unassembled WGS sequence"/>
</dbReference>
<evidence type="ECO:0000259" key="1">
    <source>
        <dbReference type="Pfam" id="PF05099"/>
    </source>
</evidence>
<dbReference type="AlphaFoldDB" id="A0A8J7Z293"/>
<accession>A0A8J7Z293</accession>
<gene>
    <name evidence="2" type="ORF">GS601_15690</name>
</gene>
<reference evidence="2" key="1">
    <citation type="submission" date="2019-12" db="EMBL/GenBank/DDBJ databases">
        <title>High-Quality draft genome sequences of three cyanobacteria isolated from the limestone walls of the Old Cathedral of Coimbra.</title>
        <authorList>
            <person name="Tiago I."/>
            <person name="Soares F."/>
            <person name="Portugal A."/>
        </authorList>
    </citation>
    <scope>NUCLEOTIDE SEQUENCE</scope>
    <source>
        <strain evidence="2">A</strain>
    </source>
</reference>
<dbReference type="InterPro" id="IPR029024">
    <property type="entry name" value="TerB-like"/>
</dbReference>
<dbReference type="EMBL" id="WVIE01000019">
    <property type="protein sequence ID" value="NDJ18712.1"/>
    <property type="molecule type" value="Genomic_DNA"/>
</dbReference>
<proteinExistence type="predicted"/>
<feature type="domain" description="Co-chaperone DjlA N-terminal" evidence="1">
    <location>
        <begin position="12"/>
        <end position="110"/>
    </location>
</feature>
<name>A0A8J7Z293_9CYAN</name>
<dbReference type="Pfam" id="PF05099">
    <property type="entry name" value="TerB"/>
    <property type="match status" value="1"/>
</dbReference>
<keyword evidence="3" id="KW-1185">Reference proteome</keyword>